<evidence type="ECO:0000256" key="1">
    <source>
        <dbReference type="SAM" id="MobiDB-lite"/>
    </source>
</evidence>
<comment type="caution">
    <text evidence="2">The sequence shown here is derived from an EMBL/GenBank/DDBJ whole genome shotgun (WGS) entry which is preliminary data.</text>
</comment>
<name>A0A5B7JR42_PORTR</name>
<proteinExistence type="predicted"/>
<evidence type="ECO:0000313" key="3">
    <source>
        <dbReference type="Proteomes" id="UP000324222"/>
    </source>
</evidence>
<feature type="region of interest" description="Disordered" evidence="1">
    <location>
        <begin position="1"/>
        <end position="34"/>
    </location>
</feature>
<accession>A0A5B7JR42</accession>
<dbReference type="EMBL" id="VSRR010114515">
    <property type="protein sequence ID" value="MPC98542.1"/>
    <property type="molecule type" value="Genomic_DNA"/>
</dbReference>
<gene>
    <name evidence="2" type="ORF">E2C01_093916</name>
</gene>
<reference evidence="2 3" key="1">
    <citation type="submission" date="2019-05" db="EMBL/GenBank/DDBJ databases">
        <title>Another draft genome of Portunus trituberculatus and its Hox gene families provides insights of decapod evolution.</title>
        <authorList>
            <person name="Jeong J.-H."/>
            <person name="Song I."/>
            <person name="Kim S."/>
            <person name="Choi T."/>
            <person name="Kim D."/>
            <person name="Ryu S."/>
            <person name="Kim W."/>
        </authorList>
    </citation>
    <scope>NUCLEOTIDE SEQUENCE [LARGE SCALE GENOMIC DNA]</scope>
    <source>
        <tissue evidence="2">Muscle</tissue>
    </source>
</reference>
<evidence type="ECO:0000313" key="2">
    <source>
        <dbReference type="EMBL" id="MPC98542.1"/>
    </source>
</evidence>
<protein>
    <submittedName>
        <fullName evidence="2">Uncharacterized protein</fullName>
    </submittedName>
</protein>
<feature type="region of interest" description="Disordered" evidence="1">
    <location>
        <begin position="52"/>
        <end position="77"/>
    </location>
</feature>
<organism evidence="2 3">
    <name type="scientific">Portunus trituberculatus</name>
    <name type="common">Swimming crab</name>
    <name type="synonym">Neptunus trituberculatus</name>
    <dbReference type="NCBI Taxonomy" id="210409"/>
    <lineage>
        <taxon>Eukaryota</taxon>
        <taxon>Metazoa</taxon>
        <taxon>Ecdysozoa</taxon>
        <taxon>Arthropoda</taxon>
        <taxon>Crustacea</taxon>
        <taxon>Multicrustacea</taxon>
        <taxon>Malacostraca</taxon>
        <taxon>Eumalacostraca</taxon>
        <taxon>Eucarida</taxon>
        <taxon>Decapoda</taxon>
        <taxon>Pleocyemata</taxon>
        <taxon>Brachyura</taxon>
        <taxon>Eubrachyura</taxon>
        <taxon>Portunoidea</taxon>
        <taxon>Portunidae</taxon>
        <taxon>Portuninae</taxon>
        <taxon>Portunus</taxon>
    </lineage>
</organism>
<dbReference type="Proteomes" id="UP000324222">
    <property type="component" value="Unassembled WGS sequence"/>
</dbReference>
<sequence length="77" mass="8546">MHIQEILSPQTAQILQNRPKATHEKSPQNRESSIVLPSLNAAECRNCLRVKGKNPTASLGHENAGKAACWEGERERD</sequence>
<keyword evidence="3" id="KW-1185">Reference proteome</keyword>
<dbReference type="AlphaFoldDB" id="A0A5B7JR42"/>
<feature type="compositionally biased region" description="Polar residues" evidence="1">
    <location>
        <begin position="7"/>
        <end position="16"/>
    </location>
</feature>